<evidence type="ECO:0000256" key="2">
    <source>
        <dbReference type="ARBA" id="ARBA00023163"/>
    </source>
</evidence>
<dbReference type="InterPro" id="IPR036603">
    <property type="entry name" value="RBP11-like"/>
</dbReference>
<organism evidence="4 5">
    <name type="scientific">Candidatus Vidania fulgoroideorum</name>
    <dbReference type="NCBI Taxonomy" id="881286"/>
    <lineage>
        <taxon>Bacteria</taxon>
        <taxon>Pseudomonadati</taxon>
        <taxon>Pseudomonadota</taxon>
        <taxon>Betaproteobacteria</taxon>
        <taxon>Candidatus Vidania</taxon>
    </lineage>
</organism>
<protein>
    <recommendedName>
        <fullName evidence="3">DNA-directed RNA polymerase insert domain-containing protein</fullName>
    </recommendedName>
</protein>
<dbReference type="InterPro" id="IPR011262">
    <property type="entry name" value="DNA-dir_RNA_pol_insert"/>
</dbReference>
<dbReference type="SUPFAM" id="SSF56553">
    <property type="entry name" value="Insert subdomain of RNA polymerase alpha subunit"/>
    <property type="match status" value="1"/>
</dbReference>
<dbReference type="Gene3D" id="3.30.1360.10">
    <property type="entry name" value="RNA polymerase, RBP11-like subunit"/>
    <property type="match status" value="1"/>
</dbReference>
<gene>
    <name evidence="4" type="ORF">JSR02_00805</name>
</gene>
<dbReference type="GO" id="GO:0003899">
    <property type="term" value="F:DNA-directed RNA polymerase activity"/>
    <property type="evidence" value="ECO:0007669"/>
    <property type="project" value="InterPro"/>
</dbReference>
<evidence type="ECO:0000313" key="5">
    <source>
        <dbReference type="Proteomes" id="UP000663602"/>
    </source>
</evidence>
<dbReference type="AlphaFoldDB" id="A0A975ADR2"/>
<name>A0A975ADR2_9PROT</name>
<dbReference type="Pfam" id="PF01000">
    <property type="entry name" value="RNA_pol_A_bac"/>
    <property type="match status" value="1"/>
</dbReference>
<dbReference type="GO" id="GO:0046983">
    <property type="term" value="F:protein dimerization activity"/>
    <property type="evidence" value="ECO:0007669"/>
    <property type="project" value="InterPro"/>
</dbReference>
<proteinExistence type="predicted"/>
<keyword evidence="2" id="KW-0804">Transcription</keyword>
<dbReference type="Gene3D" id="2.170.120.12">
    <property type="entry name" value="DNA-directed RNA polymerase, insert domain"/>
    <property type="match status" value="1"/>
</dbReference>
<evidence type="ECO:0000256" key="1">
    <source>
        <dbReference type="ARBA" id="ARBA00022478"/>
    </source>
</evidence>
<evidence type="ECO:0000259" key="3">
    <source>
        <dbReference type="Pfam" id="PF01000"/>
    </source>
</evidence>
<dbReference type="EMBL" id="CP071410">
    <property type="protein sequence ID" value="QSW37835.1"/>
    <property type="molecule type" value="Genomic_DNA"/>
</dbReference>
<dbReference type="GO" id="GO:0000428">
    <property type="term" value="C:DNA-directed RNA polymerase complex"/>
    <property type="evidence" value="ECO:0007669"/>
    <property type="project" value="UniProtKB-KW"/>
</dbReference>
<reference evidence="4" key="2">
    <citation type="submission" date="2021-03" db="EMBL/GenBank/DDBJ databases">
        <title>Alternative transmission patterns in independently acquired nutritional co-symbionts of Dictyopharidae planthoppers.</title>
        <authorList>
            <person name="Michalik A."/>
            <person name="Lukasik P."/>
        </authorList>
    </citation>
    <scope>NUCLEOTIDE SEQUENCE</scope>
    <source>
        <strain evidence="4">DICMUL</strain>
    </source>
</reference>
<sequence length="287" mass="33188">MPTKPILKIKPYNPAKIKIYIYNKNKITTDILNIIRRIIFTTAKSSLITTIAINNKTTEFSYISATEEDILSIIINIKDIRLLIKNCTQLQLKIRKKGRCFLKAKDLVVPNICTIFNTQKIIAKINPNKIVNIKIVIIKNHKVTNTFLKLNNSFTNPIKINSTTNPIKRIAIDTYKNQSFIKIHTNKTICPIYCYTQANKQLLRNIPLNTTTTYLKLPLIYKNKESLKNITHTKLKPQLKTLLKLNKIKTILEALRFNNKTAYIPLKINYKTQLIIELLKQGFHAIT</sequence>
<keyword evidence="1" id="KW-0240">DNA-directed RNA polymerase</keyword>
<dbReference type="InterPro" id="IPR036643">
    <property type="entry name" value="RNApol_insert_sf"/>
</dbReference>
<dbReference type="GO" id="GO:0006351">
    <property type="term" value="P:DNA-templated transcription"/>
    <property type="evidence" value="ECO:0007669"/>
    <property type="project" value="InterPro"/>
</dbReference>
<accession>A0A975ADR2</accession>
<feature type="domain" description="DNA-directed RNA polymerase insert" evidence="3">
    <location>
        <begin position="51"/>
        <end position="140"/>
    </location>
</feature>
<dbReference type="Proteomes" id="UP000663602">
    <property type="component" value="Chromosome"/>
</dbReference>
<reference evidence="4" key="1">
    <citation type="submission" date="2021-02" db="EMBL/GenBank/DDBJ databases">
        <authorList>
            <person name="Franco D."/>
        </authorList>
    </citation>
    <scope>NUCLEOTIDE SEQUENCE</scope>
    <source>
        <strain evidence="4">DICMUL</strain>
    </source>
</reference>
<evidence type="ECO:0000313" key="4">
    <source>
        <dbReference type="EMBL" id="QSW37835.1"/>
    </source>
</evidence>